<sequence>MKKKKFKFDVSFELRELSNVSLASGLLFSKLRLLDGGKFTETSCRLDVSNNRVRWHQTFQFGCKMTANSGTGYLDPCLCRISVRKETKGGKSYEKLGFVEVNMAEFAGPSKQTRKYLLEGHDDKANRQDNSILEVRISMQLRQGDPLFKLPNSPQAQVSVESPNCKGESSKGKKDDRGLDETSAGTVTVGTITPDTPTSPMSASPDGEEDTVAKLALAEGSSGLVGKVLGHHRSASEPPFLRDGHQSGQLSEGYGSMTTQSTSSCSDAGRRFNSIERTASKVTRSRVDACNIVEQIINSQESEEPQGHTAADTNRNESTLISFLMDKNSNANVLPSDCGLVVDDKYRTL</sequence>
<dbReference type="Proteomes" id="UP001152795">
    <property type="component" value="Unassembled WGS sequence"/>
</dbReference>
<name>A0A6S7HAV6_PARCT</name>
<dbReference type="InterPro" id="IPR019448">
    <property type="entry name" value="NT-C2"/>
</dbReference>
<dbReference type="EMBL" id="CACRXK020002245">
    <property type="protein sequence ID" value="CAB3993360.1"/>
    <property type="molecule type" value="Genomic_DNA"/>
</dbReference>
<comment type="caution">
    <text evidence="3">The sequence shown here is derived from an EMBL/GenBank/DDBJ whole genome shotgun (WGS) entry which is preliminary data.</text>
</comment>
<organism evidence="3 4">
    <name type="scientific">Paramuricea clavata</name>
    <name type="common">Red gorgonian</name>
    <name type="synonym">Violescent sea-whip</name>
    <dbReference type="NCBI Taxonomy" id="317549"/>
    <lineage>
        <taxon>Eukaryota</taxon>
        <taxon>Metazoa</taxon>
        <taxon>Cnidaria</taxon>
        <taxon>Anthozoa</taxon>
        <taxon>Octocorallia</taxon>
        <taxon>Malacalcyonacea</taxon>
        <taxon>Plexauridae</taxon>
        <taxon>Paramuricea</taxon>
    </lineage>
</organism>
<dbReference type="OrthoDB" id="3365224at2759"/>
<gene>
    <name evidence="3" type="ORF">PACLA_8A039309</name>
</gene>
<dbReference type="Pfam" id="PF10358">
    <property type="entry name" value="NT-C2"/>
    <property type="match status" value="1"/>
</dbReference>
<accession>A0A6S7HAV6</accession>
<feature type="compositionally biased region" description="Basic and acidic residues" evidence="2">
    <location>
        <begin position="168"/>
        <end position="180"/>
    </location>
</feature>
<dbReference type="AlphaFoldDB" id="A0A6S7HAV6"/>
<feature type="compositionally biased region" description="Polar residues" evidence="2">
    <location>
        <begin position="183"/>
        <end position="202"/>
    </location>
</feature>
<evidence type="ECO:0000313" key="4">
    <source>
        <dbReference type="Proteomes" id="UP001152795"/>
    </source>
</evidence>
<protein>
    <submittedName>
        <fullName evidence="3">Uncharacterized protein</fullName>
    </submittedName>
</protein>
<reference evidence="3" key="1">
    <citation type="submission" date="2020-04" db="EMBL/GenBank/DDBJ databases">
        <authorList>
            <person name="Alioto T."/>
            <person name="Alioto T."/>
            <person name="Gomez Garrido J."/>
        </authorList>
    </citation>
    <scope>NUCLEOTIDE SEQUENCE</scope>
    <source>
        <strain evidence="3">A484AB</strain>
    </source>
</reference>
<dbReference type="PANTHER" id="PTHR21456">
    <property type="entry name" value="FAMILY WITH SEQUENCE SIMILARITY 102"/>
    <property type="match status" value="1"/>
</dbReference>
<proteinExistence type="inferred from homology"/>
<dbReference type="PANTHER" id="PTHR21456:SF1">
    <property type="entry name" value="C2 NT-TYPE DOMAIN-CONTAINING PROTEIN"/>
    <property type="match status" value="1"/>
</dbReference>
<dbReference type="PROSITE" id="PS51840">
    <property type="entry name" value="C2_NT"/>
    <property type="match status" value="1"/>
</dbReference>
<evidence type="ECO:0000256" key="1">
    <source>
        <dbReference type="ARBA" id="ARBA00034780"/>
    </source>
</evidence>
<evidence type="ECO:0000256" key="2">
    <source>
        <dbReference type="SAM" id="MobiDB-lite"/>
    </source>
</evidence>
<feature type="compositionally biased region" description="Polar residues" evidence="2">
    <location>
        <begin position="152"/>
        <end position="162"/>
    </location>
</feature>
<evidence type="ECO:0000313" key="3">
    <source>
        <dbReference type="EMBL" id="CAB3993360.1"/>
    </source>
</evidence>
<feature type="region of interest" description="Disordered" evidence="2">
    <location>
        <begin position="149"/>
        <end position="207"/>
    </location>
</feature>
<keyword evidence="4" id="KW-1185">Reference proteome</keyword>
<dbReference type="InterPro" id="IPR039931">
    <property type="entry name" value="EEIG1/2-like"/>
</dbReference>
<comment type="similarity">
    <text evidence="1">Belongs to the EEIG family.</text>
</comment>